<dbReference type="GO" id="GO:0016491">
    <property type="term" value="F:oxidoreductase activity"/>
    <property type="evidence" value="ECO:0007669"/>
    <property type="project" value="UniProtKB-KW"/>
</dbReference>
<comment type="pathway">
    <text evidence="1">Mycotoxin biosynthesis.</text>
</comment>
<evidence type="ECO:0000256" key="3">
    <source>
        <dbReference type="ARBA" id="ARBA00035112"/>
    </source>
</evidence>
<evidence type="ECO:0000256" key="5">
    <source>
        <dbReference type="SAM" id="Phobius"/>
    </source>
</evidence>
<name>A0A9P4JLI6_9PLEO</name>
<dbReference type="Pfam" id="PF11807">
    <property type="entry name" value="UstYa"/>
    <property type="match status" value="1"/>
</dbReference>
<organism evidence="6 7">
    <name type="scientific">Delitschia confertaspora ATCC 74209</name>
    <dbReference type="NCBI Taxonomy" id="1513339"/>
    <lineage>
        <taxon>Eukaryota</taxon>
        <taxon>Fungi</taxon>
        <taxon>Dikarya</taxon>
        <taxon>Ascomycota</taxon>
        <taxon>Pezizomycotina</taxon>
        <taxon>Dothideomycetes</taxon>
        <taxon>Pleosporomycetidae</taxon>
        <taxon>Pleosporales</taxon>
        <taxon>Delitschiaceae</taxon>
        <taxon>Delitschia</taxon>
    </lineage>
</organism>
<evidence type="ECO:0000256" key="2">
    <source>
        <dbReference type="ARBA" id="ARBA00023002"/>
    </source>
</evidence>
<reference evidence="6" key="1">
    <citation type="journal article" date="2020" name="Stud. Mycol.">
        <title>101 Dothideomycetes genomes: a test case for predicting lifestyles and emergence of pathogens.</title>
        <authorList>
            <person name="Haridas S."/>
            <person name="Albert R."/>
            <person name="Binder M."/>
            <person name="Bloem J."/>
            <person name="Labutti K."/>
            <person name="Salamov A."/>
            <person name="Andreopoulos B."/>
            <person name="Baker S."/>
            <person name="Barry K."/>
            <person name="Bills G."/>
            <person name="Bluhm B."/>
            <person name="Cannon C."/>
            <person name="Castanera R."/>
            <person name="Culley D."/>
            <person name="Daum C."/>
            <person name="Ezra D."/>
            <person name="Gonzalez J."/>
            <person name="Henrissat B."/>
            <person name="Kuo A."/>
            <person name="Liang C."/>
            <person name="Lipzen A."/>
            <person name="Lutzoni F."/>
            <person name="Magnuson J."/>
            <person name="Mondo S."/>
            <person name="Nolan M."/>
            <person name="Ohm R."/>
            <person name="Pangilinan J."/>
            <person name="Park H.-J."/>
            <person name="Ramirez L."/>
            <person name="Alfaro M."/>
            <person name="Sun H."/>
            <person name="Tritt A."/>
            <person name="Yoshinaga Y."/>
            <person name="Zwiers L.-H."/>
            <person name="Turgeon B."/>
            <person name="Goodwin S."/>
            <person name="Spatafora J."/>
            <person name="Crous P."/>
            <person name="Grigoriev I."/>
        </authorList>
    </citation>
    <scope>NUCLEOTIDE SEQUENCE</scope>
    <source>
        <strain evidence="6">ATCC 74209</strain>
    </source>
</reference>
<dbReference type="EMBL" id="ML993982">
    <property type="protein sequence ID" value="KAF2201300.1"/>
    <property type="molecule type" value="Genomic_DNA"/>
</dbReference>
<feature type="transmembrane region" description="Helical" evidence="5">
    <location>
        <begin position="52"/>
        <end position="75"/>
    </location>
</feature>
<dbReference type="PANTHER" id="PTHR33365">
    <property type="entry name" value="YALI0B05434P"/>
    <property type="match status" value="1"/>
</dbReference>
<gene>
    <name evidence="6" type="ORF">GQ43DRAFT_440730</name>
</gene>
<protein>
    <recommendedName>
        <fullName evidence="8">Tat pathway signal sequence</fullName>
    </recommendedName>
</protein>
<dbReference type="AlphaFoldDB" id="A0A9P4JLI6"/>
<keyword evidence="2" id="KW-0560">Oxidoreductase</keyword>
<keyword evidence="5" id="KW-1133">Transmembrane helix</keyword>
<dbReference type="InterPro" id="IPR021765">
    <property type="entry name" value="UstYa-like"/>
</dbReference>
<feature type="compositionally biased region" description="Low complexity" evidence="4">
    <location>
        <begin position="185"/>
        <end position="200"/>
    </location>
</feature>
<comment type="similarity">
    <text evidence="3">Belongs to the ustYa family.</text>
</comment>
<dbReference type="Proteomes" id="UP000799536">
    <property type="component" value="Unassembled WGS sequence"/>
</dbReference>
<comment type="caution">
    <text evidence="6">The sequence shown here is derived from an EMBL/GenBank/DDBJ whole genome shotgun (WGS) entry which is preliminary data.</text>
</comment>
<evidence type="ECO:0000313" key="7">
    <source>
        <dbReference type="Proteomes" id="UP000799536"/>
    </source>
</evidence>
<feature type="region of interest" description="Disordered" evidence="4">
    <location>
        <begin position="185"/>
        <end position="205"/>
    </location>
</feature>
<dbReference type="OrthoDB" id="3687641at2759"/>
<dbReference type="GO" id="GO:0043386">
    <property type="term" value="P:mycotoxin biosynthetic process"/>
    <property type="evidence" value="ECO:0007669"/>
    <property type="project" value="InterPro"/>
</dbReference>
<evidence type="ECO:0008006" key="8">
    <source>
        <dbReference type="Google" id="ProtNLM"/>
    </source>
</evidence>
<evidence type="ECO:0000256" key="4">
    <source>
        <dbReference type="SAM" id="MobiDB-lite"/>
    </source>
</evidence>
<keyword evidence="5" id="KW-0812">Transmembrane</keyword>
<evidence type="ECO:0000313" key="6">
    <source>
        <dbReference type="EMBL" id="KAF2201300.1"/>
    </source>
</evidence>
<evidence type="ECO:0000256" key="1">
    <source>
        <dbReference type="ARBA" id="ARBA00004685"/>
    </source>
</evidence>
<sequence>MSSLLYTKLNSESYHDSSSSTSSLDDSCEEQSWWEKHTSRPKHNQTLELLKILRWPLALTLLTVNAICLLTIIWVQDSPRPLLGEINGLVPQFSQKEVVFSLDEGVTSDHETLESIEETKGRWLEDVPQGNGFIEIKDWQKYRLPPPVKQPNGDPDSYAIAVFHQMHCLYEIMAHVDALQISFHNQSQSQSPTTPPSNSLFPPPPSHKSNIWHINHCFSYLRNALMCCSDTTLEGQGKRDHAGTDGTGATHVCRDYDAVKEWAEGMGVGEGKSI</sequence>
<keyword evidence="5" id="KW-0472">Membrane</keyword>
<dbReference type="PANTHER" id="PTHR33365:SF11">
    <property type="entry name" value="TAT PATHWAY SIGNAL SEQUENCE"/>
    <property type="match status" value="1"/>
</dbReference>
<accession>A0A9P4JLI6</accession>
<proteinExistence type="inferred from homology"/>
<keyword evidence="7" id="KW-1185">Reference proteome</keyword>